<dbReference type="Pfam" id="PF00582">
    <property type="entry name" value="Usp"/>
    <property type="match status" value="2"/>
</dbReference>
<evidence type="ECO:0000256" key="1">
    <source>
        <dbReference type="ARBA" id="ARBA00008791"/>
    </source>
</evidence>
<dbReference type="PANTHER" id="PTHR46268:SF6">
    <property type="entry name" value="UNIVERSAL STRESS PROTEIN UP12"/>
    <property type="match status" value="1"/>
</dbReference>
<dbReference type="Proteomes" id="UP000632138">
    <property type="component" value="Unassembled WGS sequence"/>
</dbReference>
<dbReference type="PRINTS" id="PR01438">
    <property type="entry name" value="UNVRSLSTRESS"/>
</dbReference>
<organism evidence="4 5">
    <name type="scientific">Paractinoplanes ovalisporus</name>
    <dbReference type="NCBI Taxonomy" id="2810368"/>
    <lineage>
        <taxon>Bacteria</taxon>
        <taxon>Bacillati</taxon>
        <taxon>Actinomycetota</taxon>
        <taxon>Actinomycetes</taxon>
        <taxon>Micromonosporales</taxon>
        <taxon>Micromonosporaceae</taxon>
        <taxon>Paractinoplanes</taxon>
    </lineage>
</organism>
<feature type="region of interest" description="Disordered" evidence="2">
    <location>
        <begin position="1"/>
        <end position="26"/>
    </location>
</feature>
<evidence type="ECO:0000313" key="5">
    <source>
        <dbReference type="Proteomes" id="UP000632138"/>
    </source>
</evidence>
<keyword evidence="5" id="KW-1185">Reference proteome</keyword>
<dbReference type="InterPro" id="IPR006015">
    <property type="entry name" value="Universal_stress_UspA"/>
</dbReference>
<dbReference type="Gene3D" id="3.40.50.620">
    <property type="entry name" value="HUPs"/>
    <property type="match status" value="3"/>
</dbReference>
<evidence type="ECO:0000313" key="4">
    <source>
        <dbReference type="EMBL" id="MBM2616301.1"/>
    </source>
</evidence>
<feature type="domain" description="UspA" evidence="3">
    <location>
        <begin position="251"/>
        <end position="301"/>
    </location>
</feature>
<feature type="compositionally biased region" description="Basic and acidic residues" evidence="2">
    <location>
        <begin position="1"/>
        <end position="15"/>
    </location>
</feature>
<reference evidence="4 5" key="1">
    <citation type="submission" date="2021-01" db="EMBL/GenBank/DDBJ databases">
        <title>Actinoplanes sp. nov. LDG1-06 isolated from lichen.</title>
        <authorList>
            <person name="Saeng-In P."/>
            <person name="Phongsopitanun W."/>
            <person name="Kanchanasin P."/>
            <person name="Yuki M."/>
            <person name="Kudo T."/>
            <person name="Ohkuma M."/>
            <person name="Tanasupawat S."/>
        </authorList>
    </citation>
    <scope>NUCLEOTIDE SEQUENCE [LARGE SCALE GENOMIC DNA]</scope>
    <source>
        <strain evidence="4 5">LDG1-06</strain>
    </source>
</reference>
<gene>
    <name evidence="4" type="ORF">JIG36_12115</name>
</gene>
<dbReference type="PANTHER" id="PTHR46268">
    <property type="entry name" value="STRESS RESPONSE PROTEIN NHAX"/>
    <property type="match status" value="1"/>
</dbReference>
<comment type="similarity">
    <text evidence="1">Belongs to the universal stress protein A family.</text>
</comment>
<dbReference type="SUPFAM" id="SSF52402">
    <property type="entry name" value="Adenine nucleotide alpha hydrolases-like"/>
    <property type="match status" value="2"/>
</dbReference>
<dbReference type="InterPro" id="IPR006016">
    <property type="entry name" value="UspA"/>
</dbReference>
<name>A0ABS2A8Z1_9ACTN</name>
<dbReference type="InterPro" id="IPR014729">
    <property type="entry name" value="Rossmann-like_a/b/a_fold"/>
</dbReference>
<dbReference type="RefSeq" id="WP_203376200.1">
    <property type="nucleotide sequence ID" value="NZ_JAENHP010000003.1"/>
</dbReference>
<comment type="caution">
    <text evidence="4">The sequence shown here is derived from an EMBL/GenBank/DDBJ whole genome shotgun (WGS) entry which is preliminary data.</text>
</comment>
<feature type="domain" description="UspA" evidence="3">
    <location>
        <begin position="59"/>
        <end position="182"/>
    </location>
</feature>
<dbReference type="EMBL" id="JAENHP010000003">
    <property type="protein sequence ID" value="MBM2616301.1"/>
    <property type="molecule type" value="Genomic_DNA"/>
</dbReference>
<evidence type="ECO:0000256" key="2">
    <source>
        <dbReference type="SAM" id="MobiDB-lite"/>
    </source>
</evidence>
<evidence type="ECO:0000259" key="3">
    <source>
        <dbReference type="Pfam" id="PF00582"/>
    </source>
</evidence>
<proteinExistence type="inferred from homology"/>
<protein>
    <submittedName>
        <fullName evidence="4">Universal stress protein</fullName>
    </submittedName>
</protein>
<accession>A0ABS2A8Z1</accession>
<sequence>MSDLDKLRTEQEARRPHTSGAGGTRYSDMVDRYLSMASYSPERTAGPAAKPVASRTGLVIAGVDDSPASYIAVDHAAIEAQLRGWDLRLVHAQRPTGLRASGREAGARLMERMIERVHACAPAVAVTSRLVTGSPAPLLLVAARDAGLVVVGHRHGTPGAVFGISVGDRVAADHTGAVLVVRVPGWPPGPGVAARPVVAGVDGDDSETVGFAHREARLRGSDLVLLHACRTPRPDRVEASDGVRMRWRYVAEDPAQALVEASSGAAALVIGRRGPGGLPAGPLGSVSRSVVQHAHCPVFLVG</sequence>